<dbReference type="InterPro" id="IPR012340">
    <property type="entry name" value="NA-bd_OB-fold"/>
</dbReference>
<dbReference type="Gene3D" id="2.40.50.140">
    <property type="entry name" value="Nucleic acid-binding proteins"/>
    <property type="match status" value="1"/>
</dbReference>
<evidence type="ECO:0000313" key="2">
    <source>
        <dbReference type="Proteomes" id="UP000596660"/>
    </source>
</evidence>
<reference evidence="1" key="2">
    <citation type="submission" date="2021-03" db="UniProtKB">
        <authorList>
            <consortium name="EnsemblPlants"/>
        </authorList>
    </citation>
    <scope>IDENTIFICATION</scope>
</reference>
<reference evidence="1" key="1">
    <citation type="journal article" date="2017" name="Nature">
        <title>The genome of Chenopodium quinoa.</title>
        <authorList>
            <person name="Jarvis D.E."/>
            <person name="Ho Y.S."/>
            <person name="Lightfoot D.J."/>
            <person name="Schmoeckel S.M."/>
            <person name="Li B."/>
            <person name="Borm T.J.A."/>
            <person name="Ohyanagi H."/>
            <person name="Mineta K."/>
            <person name="Michell C.T."/>
            <person name="Saber N."/>
            <person name="Kharbatia N.M."/>
            <person name="Rupper R.R."/>
            <person name="Sharp A.R."/>
            <person name="Dally N."/>
            <person name="Boughton B.A."/>
            <person name="Woo Y.H."/>
            <person name="Gao G."/>
            <person name="Schijlen E.G.W.M."/>
            <person name="Guo X."/>
            <person name="Momin A.A."/>
            <person name="Negrao S."/>
            <person name="Al-Babili S."/>
            <person name="Gehring C."/>
            <person name="Roessner U."/>
            <person name="Jung C."/>
            <person name="Murphy K."/>
            <person name="Arold S.T."/>
            <person name="Gojobori T."/>
            <person name="van der Linden C.G."/>
            <person name="van Loo E.N."/>
            <person name="Jellen E.N."/>
            <person name="Maughan P.J."/>
            <person name="Tester M."/>
        </authorList>
    </citation>
    <scope>NUCLEOTIDE SEQUENCE [LARGE SCALE GENOMIC DNA]</scope>
    <source>
        <strain evidence="1">cv. PI 614886</strain>
    </source>
</reference>
<proteinExistence type="predicted"/>
<accession>A0A803N9P2</accession>
<dbReference type="EnsemblPlants" id="AUR62042676-RA">
    <property type="protein sequence ID" value="AUR62042676-RA:cds"/>
    <property type="gene ID" value="AUR62042676"/>
</dbReference>
<dbReference type="Proteomes" id="UP000596660">
    <property type="component" value="Unplaced"/>
</dbReference>
<keyword evidence="2" id="KW-1185">Reference proteome</keyword>
<sequence length="240" mass="26655">MNFGGNTTIQPLQTEAGPMLPKYIPIAAILRTSSKSERFDVIGVVIYMEQVRQVKTASGASMDVHEVVIADDRSRDKKSYLSDLMAKVLQIREPSVERIIIAIGELEQKKLIDIMQEEHAWLKATIPEPEVKKIIAYIGCDNCGGHCEELASDTFKVNYTFTITDGPGELKLTAFGAECEKLFGMELADIYSKAIAENWDDFDEVATRLSTKESYFCVGPANILSRVGALRWALKAVSLK</sequence>
<protein>
    <submittedName>
        <fullName evidence="1">Uncharacterized protein</fullName>
    </submittedName>
</protein>
<dbReference type="AlphaFoldDB" id="A0A803N9P2"/>
<evidence type="ECO:0000313" key="1">
    <source>
        <dbReference type="EnsemblPlants" id="AUR62042676-RA:cds"/>
    </source>
</evidence>
<dbReference type="SUPFAM" id="SSF50249">
    <property type="entry name" value="Nucleic acid-binding proteins"/>
    <property type="match status" value="1"/>
</dbReference>
<name>A0A803N9P2_CHEQI</name>
<dbReference type="Gramene" id="AUR62042676-RA">
    <property type="protein sequence ID" value="AUR62042676-RA:cds"/>
    <property type="gene ID" value="AUR62042676"/>
</dbReference>
<organism evidence="1 2">
    <name type="scientific">Chenopodium quinoa</name>
    <name type="common">Quinoa</name>
    <dbReference type="NCBI Taxonomy" id="63459"/>
    <lineage>
        <taxon>Eukaryota</taxon>
        <taxon>Viridiplantae</taxon>
        <taxon>Streptophyta</taxon>
        <taxon>Embryophyta</taxon>
        <taxon>Tracheophyta</taxon>
        <taxon>Spermatophyta</taxon>
        <taxon>Magnoliopsida</taxon>
        <taxon>eudicotyledons</taxon>
        <taxon>Gunneridae</taxon>
        <taxon>Pentapetalae</taxon>
        <taxon>Caryophyllales</taxon>
        <taxon>Chenopodiaceae</taxon>
        <taxon>Chenopodioideae</taxon>
        <taxon>Atripliceae</taxon>
        <taxon>Chenopodium</taxon>
    </lineage>
</organism>